<dbReference type="PANTHER" id="PTHR19336:SF9">
    <property type="entry name" value="SPINDLE POLE BODY PROTEIN PPC89"/>
    <property type="match status" value="1"/>
</dbReference>
<evidence type="ECO:0000259" key="7">
    <source>
        <dbReference type="Pfam" id="PF14197"/>
    </source>
</evidence>
<evidence type="ECO:0000256" key="1">
    <source>
        <dbReference type="ARBA" id="ARBA00004267"/>
    </source>
</evidence>
<dbReference type="Proteomes" id="UP000663861">
    <property type="component" value="Unassembled WGS sequence"/>
</dbReference>
<feature type="domain" description="PPC89 centrosome localisation" evidence="7">
    <location>
        <begin position="578"/>
        <end position="649"/>
    </location>
</feature>
<dbReference type="Pfam" id="PF14197">
    <property type="entry name" value="Cep57_CLD_2"/>
    <property type="match status" value="1"/>
</dbReference>
<name>A0A8H3DII3_9AGAM</name>
<feature type="region of interest" description="Disordered" evidence="5">
    <location>
        <begin position="217"/>
        <end position="277"/>
    </location>
</feature>
<dbReference type="InterPro" id="IPR025925">
    <property type="entry name" value="PPC89_CLD"/>
</dbReference>
<feature type="compositionally biased region" description="Basic and acidic residues" evidence="5">
    <location>
        <begin position="218"/>
        <end position="238"/>
    </location>
</feature>
<feature type="compositionally biased region" description="Low complexity" evidence="5">
    <location>
        <begin position="834"/>
        <end position="847"/>
    </location>
</feature>
<dbReference type="InterPro" id="IPR024957">
    <property type="entry name" value="Cep57_MT-bd_dom"/>
</dbReference>
<evidence type="ECO:0000256" key="5">
    <source>
        <dbReference type="SAM" id="MobiDB-lite"/>
    </source>
</evidence>
<keyword evidence="2" id="KW-0963">Cytoplasm</keyword>
<feature type="compositionally biased region" description="Basic and acidic residues" evidence="5">
    <location>
        <begin position="816"/>
        <end position="833"/>
    </location>
</feature>
<feature type="region of interest" description="Disordered" evidence="5">
    <location>
        <begin position="652"/>
        <end position="672"/>
    </location>
</feature>
<evidence type="ECO:0000256" key="4">
    <source>
        <dbReference type="SAM" id="Coils"/>
    </source>
</evidence>
<feature type="compositionally biased region" description="Polar residues" evidence="5">
    <location>
        <begin position="261"/>
        <end position="270"/>
    </location>
</feature>
<feature type="coiled-coil region" evidence="4">
    <location>
        <begin position="589"/>
        <end position="651"/>
    </location>
</feature>
<feature type="compositionally biased region" description="Low complexity" evidence="5">
    <location>
        <begin position="303"/>
        <end position="321"/>
    </location>
</feature>
<feature type="region of interest" description="Disordered" evidence="5">
    <location>
        <begin position="290"/>
        <end position="366"/>
    </location>
</feature>
<evidence type="ECO:0000313" key="8">
    <source>
        <dbReference type="EMBL" id="CAE6528883.1"/>
    </source>
</evidence>
<accession>A0A8H3DII3</accession>
<evidence type="ECO:0000313" key="9">
    <source>
        <dbReference type="Proteomes" id="UP000663861"/>
    </source>
</evidence>
<comment type="subcellular location">
    <subcellularLocation>
        <location evidence="1">Cytoplasm</location>
        <location evidence="1">Cytoskeleton</location>
        <location evidence="1">Microtubule organizing center</location>
    </subcellularLocation>
</comment>
<comment type="caution">
    <text evidence="8">The sequence shown here is derived from an EMBL/GenBank/DDBJ whole genome shotgun (WGS) entry which is preliminary data.</text>
</comment>
<feature type="coiled-coil region" evidence="4">
    <location>
        <begin position="428"/>
        <end position="476"/>
    </location>
</feature>
<feature type="region of interest" description="Disordered" evidence="5">
    <location>
        <begin position="936"/>
        <end position="966"/>
    </location>
</feature>
<dbReference type="EMBL" id="CAJMWY010004356">
    <property type="protein sequence ID" value="CAE6528883.1"/>
    <property type="molecule type" value="Genomic_DNA"/>
</dbReference>
<organism evidence="8 9">
    <name type="scientific">Rhizoctonia solani</name>
    <dbReference type="NCBI Taxonomy" id="456999"/>
    <lineage>
        <taxon>Eukaryota</taxon>
        <taxon>Fungi</taxon>
        <taxon>Dikarya</taxon>
        <taxon>Basidiomycota</taxon>
        <taxon>Agaricomycotina</taxon>
        <taxon>Agaricomycetes</taxon>
        <taxon>Cantharellales</taxon>
        <taxon>Ceratobasidiaceae</taxon>
        <taxon>Rhizoctonia</taxon>
    </lineage>
</organism>
<dbReference type="Pfam" id="PF06657">
    <property type="entry name" value="Cep57_MT_bd"/>
    <property type="match status" value="1"/>
</dbReference>
<evidence type="ECO:0000256" key="2">
    <source>
        <dbReference type="ARBA" id="ARBA00022490"/>
    </source>
</evidence>
<feature type="domain" description="Cep57 centrosome microtubule-binding" evidence="6">
    <location>
        <begin position="968"/>
        <end position="1037"/>
    </location>
</feature>
<gene>
    <name evidence="8" type="ORF">RDB_LOCUS170225</name>
</gene>
<dbReference type="GO" id="GO:0005815">
    <property type="term" value="C:microtubule organizing center"/>
    <property type="evidence" value="ECO:0007669"/>
    <property type="project" value="UniProtKB-SubCell"/>
</dbReference>
<reference evidence="8" key="1">
    <citation type="submission" date="2021-01" db="EMBL/GenBank/DDBJ databases">
        <authorList>
            <person name="Kaushik A."/>
        </authorList>
    </citation>
    <scope>NUCLEOTIDE SEQUENCE</scope>
    <source>
        <strain evidence="8">AG4-RS23</strain>
    </source>
</reference>
<protein>
    <recommendedName>
        <fullName evidence="10">Cep57 centrosome microtubule-binding domain-containing protein</fullName>
    </recommendedName>
</protein>
<dbReference type="AlphaFoldDB" id="A0A8H3DII3"/>
<evidence type="ECO:0000256" key="3">
    <source>
        <dbReference type="ARBA" id="ARBA00023212"/>
    </source>
</evidence>
<keyword evidence="3" id="KW-0206">Cytoskeleton</keyword>
<dbReference type="PANTHER" id="PTHR19336">
    <property type="entry name" value="UNCHARACTERIZED DUF1167"/>
    <property type="match status" value="1"/>
</dbReference>
<proteinExistence type="predicted"/>
<dbReference type="GO" id="GO:0008017">
    <property type="term" value="F:microtubule binding"/>
    <property type="evidence" value="ECO:0007669"/>
    <property type="project" value="InterPro"/>
</dbReference>
<feature type="compositionally biased region" description="Acidic residues" evidence="5">
    <location>
        <begin position="704"/>
        <end position="720"/>
    </location>
</feature>
<evidence type="ECO:0000259" key="6">
    <source>
        <dbReference type="Pfam" id="PF06657"/>
    </source>
</evidence>
<dbReference type="InterPro" id="IPR051756">
    <property type="entry name" value="Centrosomal_MT-associated"/>
</dbReference>
<feature type="region of interest" description="Disordered" evidence="5">
    <location>
        <begin position="699"/>
        <end position="883"/>
    </location>
</feature>
<sequence>MAPNTRLGLRHGAPVEPPIGFDRQEEDRIRLEQEIGGLSLDLDHSASTSLSLEYGRHGAPSPRFEGVASFARYDSDLERSRDASARRSAKFQSFRTVDDSYDGGQTQSTAAHHASGVTIGAGLGYGVGARPLSRAGSGAEYDPDRELSSMLKRRGRISVLDDTNTTVRDPSATKKKAVQQISSDPLIVDDTAELDHLLETGHIPEHSLRARPRIPRTHASEDESHSSFHRSEGDDSFSRRKPRLTDALGGTFSPKRPRTIAANSAPSPNGAQHKPLPSIVSASDASVRPSASLLASRPSNVPATGTTRTDSSLTSSSATQRARLEANTAANARRMGSSDPAPSRRVGRQNSYERRQGAGPVEVRAQSSAFHRAPAVEAKNRNVFGPGLSIHLPDITGLTMAVASPMKASVQYKDAQVGSPKGYFDADRSAADAQLEQLSDLLRELERENGTARRRVRELEIELEYCKAEVERERTRASLQDIERSRANERQAASERAEWGRQVRESEETARSWEGRYHEVVEEKKALEALVTTLRSHLARMTSEVEEHQRTIDELRSEETARSWEGRYHEVVEEKKALEALVTTLRSHLARMTSEVEEHQRTIDELRSMHERDVADLEAKTSEVAAITSEVERLAEECDRLRGVVEEGLRERRQVRESGSLQASGSQKDFEGTGSVIIGRASGSQKDFEGTGSVIIGRGVELSAVEEEEEDTEDEMDATELEGQRSVLSVTELGGDDRARTDRATMGSVSRTLRFMDPRPTTSQSDMTPELERSRSISSSRSAPPPEVLPVSSRSSTPILGRTRSAGAAVGTSSPVRRESPLVRRASEDEAGRPRPSSRLPQLPTRSESPTPSQRSPLREPEAQPLRVSQRRSPPPSPPFPRIRGAQLERLFFSAPEHNEQTCTTCCRRRKIRSVRDDRHEPERARQRERAGWRLGGRVGAREDEDEGYAHSEGEDDLPVEIDPARPPPQTVLVKVVRELEDDFAHYKAIYVELADQYRIIGPASNVAKRNVLAEHLKEVIDTLEKRGDQIASLYDLISVNDKPVCRQS</sequence>
<dbReference type="Gene3D" id="1.10.287.1490">
    <property type="match status" value="1"/>
</dbReference>
<feature type="region of interest" description="Disordered" evidence="5">
    <location>
        <begin position="1"/>
        <end position="24"/>
    </location>
</feature>
<keyword evidence="4" id="KW-0175">Coiled coil</keyword>
<evidence type="ECO:0008006" key="10">
    <source>
        <dbReference type="Google" id="ProtNLM"/>
    </source>
</evidence>